<dbReference type="Proteomes" id="UP000294927">
    <property type="component" value="Unassembled WGS sequence"/>
</dbReference>
<organism evidence="5 6">
    <name type="scientific">Actinophytocola oryzae</name>
    <dbReference type="NCBI Taxonomy" id="502181"/>
    <lineage>
        <taxon>Bacteria</taxon>
        <taxon>Bacillati</taxon>
        <taxon>Actinomycetota</taxon>
        <taxon>Actinomycetes</taxon>
        <taxon>Pseudonocardiales</taxon>
        <taxon>Pseudonocardiaceae</taxon>
    </lineage>
</organism>
<accession>A0A4R7W837</accession>
<dbReference type="FunFam" id="2.40.10.10:FF:000068">
    <property type="entry name" value="transmembrane protease serine 2"/>
    <property type="match status" value="1"/>
</dbReference>
<dbReference type="InterPro" id="IPR043504">
    <property type="entry name" value="Peptidase_S1_PA_chymotrypsin"/>
</dbReference>
<evidence type="ECO:0000256" key="2">
    <source>
        <dbReference type="SAM" id="MobiDB-lite"/>
    </source>
</evidence>
<dbReference type="GO" id="GO:0006508">
    <property type="term" value="P:proteolysis"/>
    <property type="evidence" value="ECO:0007669"/>
    <property type="project" value="UniProtKB-KW"/>
</dbReference>
<keyword evidence="5" id="KW-0645">Protease</keyword>
<evidence type="ECO:0000313" key="5">
    <source>
        <dbReference type="EMBL" id="TDV57857.1"/>
    </source>
</evidence>
<dbReference type="SMART" id="SM00020">
    <property type="entry name" value="Tryp_SPc"/>
    <property type="match status" value="1"/>
</dbReference>
<dbReference type="CDD" id="cd00190">
    <property type="entry name" value="Tryp_SPc"/>
    <property type="match status" value="1"/>
</dbReference>
<dbReference type="PANTHER" id="PTHR24252">
    <property type="entry name" value="ACROSIN-RELATED"/>
    <property type="match status" value="1"/>
</dbReference>
<gene>
    <name evidence="5" type="ORF">CLV71_101731</name>
</gene>
<feature type="domain" description="Peptidase S1" evidence="4">
    <location>
        <begin position="76"/>
        <end position="315"/>
    </location>
</feature>
<proteinExistence type="predicted"/>
<dbReference type="InterPro" id="IPR001254">
    <property type="entry name" value="Trypsin_dom"/>
</dbReference>
<keyword evidence="6" id="KW-1185">Reference proteome</keyword>
<protein>
    <submittedName>
        <fullName evidence="5">Secreted trypsin-like serine protease</fullName>
    </submittedName>
</protein>
<dbReference type="Gene3D" id="2.60.120.380">
    <property type="match status" value="1"/>
</dbReference>
<dbReference type="InterPro" id="IPR001314">
    <property type="entry name" value="Peptidase_S1A"/>
</dbReference>
<evidence type="ECO:0000256" key="1">
    <source>
        <dbReference type="ARBA" id="ARBA00023157"/>
    </source>
</evidence>
<dbReference type="PANTHER" id="PTHR24252:SF7">
    <property type="entry name" value="HYALIN"/>
    <property type="match status" value="1"/>
</dbReference>
<dbReference type="PROSITE" id="PS50240">
    <property type="entry name" value="TRYPSIN_DOM"/>
    <property type="match status" value="1"/>
</dbReference>
<reference evidence="5 6" key="1">
    <citation type="submission" date="2019-03" db="EMBL/GenBank/DDBJ databases">
        <title>Genomic Encyclopedia of Archaeal and Bacterial Type Strains, Phase II (KMG-II): from individual species to whole genera.</title>
        <authorList>
            <person name="Goeker M."/>
        </authorList>
    </citation>
    <scope>NUCLEOTIDE SEQUENCE [LARGE SCALE GENOMIC DNA]</scope>
    <source>
        <strain evidence="5 6">DSM 45499</strain>
    </source>
</reference>
<name>A0A4R7W837_9PSEU</name>
<dbReference type="AlphaFoldDB" id="A0A4R7W837"/>
<dbReference type="PRINTS" id="PR00722">
    <property type="entry name" value="CHYMOTRYPSIN"/>
</dbReference>
<feature type="signal peptide" evidence="3">
    <location>
        <begin position="1"/>
        <end position="29"/>
    </location>
</feature>
<keyword evidence="1" id="KW-1015">Disulfide bond</keyword>
<evidence type="ECO:0000259" key="4">
    <source>
        <dbReference type="PROSITE" id="PS50240"/>
    </source>
</evidence>
<comment type="caution">
    <text evidence="5">The sequence shown here is derived from an EMBL/GenBank/DDBJ whole genome shotgun (WGS) entry which is preliminary data.</text>
</comment>
<dbReference type="SUPFAM" id="SSF50494">
    <property type="entry name" value="Trypsin-like serine proteases"/>
    <property type="match status" value="1"/>
</dbReference>
<dbReference type="Pfam" id="PF00089">
    <property type="entry name" value="Trypsin"/>
    <property type="match status" value="1"/>
</dbReference>
<dbReference type="Gene3D" id="2.40.10.10">
    <property type="entry name" value="Trypsin-like serine proteases"/>
    <property type="match status" value="1"/>
</dbReference>
<feature type="compositionally biased region" description="Low complexity" evidence="2">
    <location>
        <begin position="37"/>
        <end position="51"/>
    </location>
</feature>
<dbReference type="InterPro" id="IPR009003">
    <property type="entry name" value="Peptidase_S1_PA"/>
</dbReference>
<dbReference type="RefSeq" id="WP_133901073.1">
    <property type="nucleotide sequence ID" value="NZ_SOCP01000001.1"/>
</dbReference>
<feature type="region of interest" description="Disordered" evidence="2">
    <location>
        <begin position="37"/>
        <end position="65"/>
    </location>
</feature>
<feature type="chain" id="PRO_5038808758" evidence="3">
    <location>
        <begin position="30"/>
        <end position="698"/>
    </location>
</feature>
<dbReference type="EMBL" id="SOCP01000001">
    <property type="protein sequence ID" value="TDV57857.1"/>
    <property type="molecule type" value="Genomic_DNA"/>
</dbReference>
<dbReference type="InterPro" id="IPR018114">
    <property type="entry name" value="TRYPSIN_HIS"/>
</dbReference>
<keyword evidence="5" id="KW-0378">Hydrolase</keyword>
<dbReference type="OrthoDB" id="5241464at2"/>
<evidence type="ECO:0000256" key="3">
    <source>
        <dbReference type="SAM" id="SignalP"/>
    </source>
</evidence>
<sequence>MYVFRRETFARRRTGLVAVVATAAMLTMAGPVAARQPAAPAKPAADRQASPPSAPRPLPLSAKRSAAPAEQAGTRIVGGAPVNFGEFPYFVALLGTSGGELRCGGSLLSTTQVLTAAHCVTGLAPADLQAVIGGTTLAGADLGVNRKIGSITVDPAFDPATLRHDVAVLTLANPITRADTRVQWLRLAQGNELGLVDPDDTATVIGHGSATPDGPNSPDLRKVVVPIQSDTTMADPTRYGTAFDPATMVGAGPLAGGQGFCRGDDGGPLVLAATPQDVQLGAVSFANGCAQPDLPGVYGELYQGDVAAFVNARVPRPANDGFAGATVLPGNAGATTGTNENATLDPGETGAEADVWYTWTPSESGTAQVTVNQHGFDSEVAVLTGSSVTGLTTVAANDDANGTLQSEVEFAAVAGTTYRIRVDGFSFDYGPFTIGYGVNRPANDDFASATNLAGETAVAGIVFTTGATGQAGEPSPVNGAANASVWYSWTAPASGTGRFIAVGTYDTTLAVYTGSTLAGLTQVGANDDANGTRQSLLTVPVTAGVTYRVQVGGFAGARGITEAQVAVNPEANDLFSTAQAISGTAGTVFGSNLRAIGEPGEPEFNGGAHSSVWYRWTAPVSGTFRVTTAGSSFNTVLAVTRGATLPGLTVILVNDNDGSGGEQSALDFAAVAGTTYQFLVKGVSTGNRGSIQLNWRQV</sequence>
<keyword evidence="3" id="KW-0732">Signal</keyword>
<evidence type="ECO:0000313" key="6">
    <source>
        <dbReference type="Proteomes" id="UP000294927"/>
    </source>
</evidence>
<dbReference type="GO" id="GO:0004252">
    <property type="term" value="F:serine-type endopeptidase activity"/>
    <property type="evidence" value="ECO:0007669"/>
    <property type="project" value="InterPro"/>
</dbReference>
<dbReference type="PROSITE" id="PS00134">
    <property type="entry name" value="TRYPSIN_HIS"/>
    <property type="match status" value="1"/>
</dbReference>